<proteinExistence type="inferred from homology"/>
<evidence type="ECO:0000256" key="5">
    <source>
        <dbReference type="ARBA" id="ARBA00023136"/>
    </source>
</evidence>
<feature type="transmembrane region" description="Helical" evidence="6">
    <location>
        <begin position="7"/>
        <end position="30"/>
    </location>
</feature>
<dbReference type="GO" id="GO:0005886">
    <property type="term" value="C:plasma membrane"/>
    <property type="evidence" value="ECO:0007669"/>
    <property type="project" value="UniProtKB-SubCell"/>
</dbReference>
<feature type="transmembrane region" description="Helical" evidence="6">
    <location>
        <begin position="109"/>
        <end position="129"/>
    </location>
</feature>
<evidence type="ECO:0000256" key="3">
    <source>
        <dbReference type="ARBA" id="ARBA00022692"/>
    </source>
</evidence>
<reference evidence="7 8" key="1">
    <citation type="journal article" date="2008" name="Int. J. Syst. Evol. Microbiol.">
        <title>Amphritea japonica sp. nov. and Amphritea balenae sp. nov., isolated from the sediment adjacent to sperm whale carcasses off Kagoshima, Japan.</title>
        <authorList>
            <person name="Miyazaki M."/>
            <person name="Nogi Y."/>
            <person name="Fujiwara Y."/>
            <person name="Kawato M."/>
            <person name="Nagahama T."/>
            <person name="Kubokawa K."/>
            <person name="Horikoshi K."/>
        </authorList>
    </citation>
    <scope>NUCLEOTIDE SEQUENCE [LARGE SCALE GENOMIC DNA]</scope>
    <source>
        <strain evidence="7 8">ATCC BAA-1530</strain>
    </source>
</reference>
<feature type="transmembrane region" description="Helical" evidence="6">
    <location>
        <begin position="212"/>
        <end position="234"/>
    </location>
</feature>
<dbReference type="Pfam" id="PF01925">
    <property type="entry name" value="TauE"/>
    <property type="match status" value="1"/>
</dbReference>
<feature type="transmembrane region" description="Helical" evidence="6">
    <location>
        <begin position="246"/>
        <end position="264"/>
    </location>
</feature>
<dbReference type="PANTHER" id="PTHR43483">
    <property type="entry name" value="MEMBRANE TRANSPORTER PROTEIN HI_0806-RELATED"/>
    <property type="match status" value="1"/>
</dbReference>
<feature type="transmembrane region" description="Helical" evidence="6">
    <location>
        <begin position="50"/>
        <end position="67"/>
    </location>
</feature>
<dbReference type="AlphaFoldDB" id="A0A7R6PAX5"/>
<evidence type="ECO:0000313" key="7">
    <source>
        <dbReference type="EMBL" id="BBB26632.1"/>
    </source>
</evidence>
<name>A0A7R6PAX5_9GAMM</name>
<dbReference type="Proteomes" id="UP000595663">
    <property type="component" value="Chromosome"/>
</dbReference>
<evidence type="ECO:0000256" key="2">
    <source>
        <dbReference type="ARBA" id="ARBA00009142"/>
    </source>
</evidence>
<gene>
    <name evidence="7" type="ORF">AMJAP_2041</name>
</gene>
<protein>
    <recommendedName>
        <fullName evidence="6">Probable membrane transporter protein</fullName>
    </recommendedName>
</protein>
<feature type="transmembrane region" description="Helical" evidence="6">
    <location>
        <begin position="179"/>
        <end position="200"/>
    </location>
</feature>
<accession>A0A7R6PAX5</accession>
<evidence type="ECO:0000313" key="8">
    <source>
        <dbReference type="Proteomes" id="UP000595663"/>
    </source>
</evidence>
<dbReference type="PANTHER" id="PTHR43483:SF3">
    <property type="entry name" value="MEMBRANE TRANSPORTER PROTEIN HI_0806-RELATED"/>
    <property type="match status" value="1"/>
</dbReference>
<dbReference type="InterPro" id="IPR002781">
    <property type="entry name" value="TM_pro_TauE-like"/>
</dbReference>
<keyword evidence="5 6" id="KW-0472">Membrane</keyword>
<keyword evidence="8" id="KW-1185">Reference proteome</keyword>
<keyword evidence="6" id="KW-1003">Cell membrane</keyword>
<comment type="similarity">
    <text evidence="2 6">Belongs to the 4-toluene sulfonate uptake permease (TSUP) (TC 2.A.102) family.</text>
</comment>
<dbReference type="KEGG" id="ajp:AMJAP_2041"/>
<feature type="transmembrane region" description="Helical" evidence="6">
    <location>
        <begin position="79"/>
        <end position="103"/>
    </location>
</feature>
<feature type="transmembrane region" description="Helical" evidence="6">
    <location>
        <begin position="141"/>
        <end position="159"/>
    </location>
</feature>
<sequence length="267" mass="27802">MMEIELIIAFISLGAVVGFLAGLLGIGGGLVMVPVLTSIFIWQGIPQEQVVHLALGTSIASIVITSISSMRAHHRKGGVLWQVVRLMAPGIIVGAFLATFVAAVMSSTILGMFFSCFLVYASVQMFLNMKPKPTRVLPGKPGLFAAGGVIGSISALVSIGGGTLTVPFLSWHNIDVKKAIGTSAAIGLPISVAGTLGYLVNGLSADLNIDYVFGFIYLPGVILISMMSFLTASLGAHVSHLLPVPVLKKVFAVLLLGLAIKMISSVV</sequence>
<evidence type="ECO:0000256" key="1">
    <source>
        <dbReference type="ARBA" id="ARBA00004141"/>
    </source>
</evidence>
<keyword evidence="4 6" id="KW-1133">Transmembrane helix</keyword>
<evidence type="ECO:0000256" key="6">
    <source>
        <dbReference type="RuleBase" id="RU363041"/>
    </source>
</evidence>
<keyword evidence="3 6" id="KW-0812">Transmembrane</keyword>
<comment type="subcellular location">
    <subcellularLocation>
        <location evidence="6">Cell membrane</location>
        <topology evidence="6">Multi-pass membrane protein</topology>
    </subcellularLocation>
    <subcellularLocation>
        <location evidence="1">Membrane</location>
        <topology evidence="1">Multi-pass membrane protein</topology>
    </subcellularLocation>
</comment>
<dbReference type="EMBL" id="AP014545">
    <property type="protein sequence ID" value="BBB26632.1"/>
    <property type="molecule type" value="Genomic_DNA"/>
</dbReference>
<evidence type="ECO:0000256" key="4">
    <source>
        <dbReference type="ARBA" id="ARBA00022989"/>
    </source>
</evidence>
<organism evidence="7 8">
    <name type="scientific">Amphritea japonica ATCC BAA-1530</name>
    <dbReference type="NCBI Taxonomy" id="1278309"/>
    <lineage>
        <taxon>Bacteria</taxon>
        <taxon>Pseudomonadati</taxon>
        <taxon>Pseudomonadota</taxon>
        <taxon>Gammaproteobacteria</taxon>
        <taxon>Oceanospirillales</taxon>
        <taxon>Oceanospirillaceae</taxon>
        <taxon>Amphritea</taxon>
    </lineage>
</organism>